<accession>A0ABY7DGI0</accession>
<evidence type="ECO:0000313" key="2">
    <source>
        <dbReference type="EMBL" id="WAQ96086.1"/>
    </source>
</evidence>
<dbReference type="Proteomes" id="UP001164746">
    <property type="component" value="Chromosome 2"/>
</dbReference>
<evidence type="ECO:0000256" key="1">
    <source>
        <dbReference type="SAM" id="MobiDB-lite"/>
    </source>
</evidence>
<gene>
    <name evidence="2" type="ORF">MAR_028776</name>
</gene>
<evidence type="ECO:0000313" key="3">
    <source>
        <dbReference type="Proteomes" id="UP001164746"/>
    </source>
</evidence>
<dbReference type="EMBL" id="CP111013">
    <property type="protein sequence ID" value="WAQ96086.1"/>
    <property type="molecule type" value="Genomic_DNA"/>
</dbReference>
<proteinExistence type="predicted"/>
<sequence>MNEDVTYAQVNKIKTNRTEAVGPKTKGSESNLVYADIDIDHLETASKPSSRQRPPSPTEYADVDFFRTERGSNSDNIIT</sequence>
<protein>
    <submittedName>
        <fullName evidence="2">Uncharacterized protein</fullName>
    </submittedName>
</protein>
<name>A0ABY7DGI0_MYAAR</name>
<keyword evidence="3" id="KW-1185">Reference proteome</keyword>
<feature type="region of interest" description="Disordered" evidence="1">
    <location>
        <begin position="43"/>
        <end position="79"/>
    </location>
</feature>
<reference evidence="2" key="1">
    <citation type="submission" date="2022-11" db="EMBL/GenBank/DDBJ databases">
        <title>Centuries of genome instability and evolution in soft-shell clam transmissible cancer (bioRxiv).</title>
        <authorList>
            <person name="Hart S.F.M."/>
            <person name="Yonemitsu M.A."/>
            <person name="Giersch R.M."/>
            <person name="Beal B.F."/>
            <person name="Arriagada G."/>
            <person name="Davis B.W."/>
            <person name="Ostrander E.A."/>
            <person name="Goff S.P."/>
            <person name="Metzger M.J."/>
        </authorList>
    </citation>
    <scope>NUCLEOTIDE SEQUENCE</scope>
    <source>
        <strain evidence="2">MELC-2E11</strain>
        <tissue evidence="2">Siphon/mantle</tissue>
    </source>
</reference>
<organism evidence="2 3">
    <name type="scientific">Mya arenaria</name>
    <name type="common">Soft-shell clam</name>
    <dbReference type="NCBI Taxonomy" id="6604"/>
    <lineage>
        <taxon>Eukaryota</taxon>
        <taxon>Metazoa</taxon>
        <taxon>Spiralia</taxon>
        <taxon>Lophotrochozoa</taxon>
        <taxon>Mollusca</taxon>
        <taxon>Bivalvia</taxon>
        <taxon>Autobranchia</taxon>
        <taxon>Heteroconchia</taxon>
        <taxon>Euheterodonta</taxon>
        <taxon>Imparidentia</taxon>
        <taxon>Neoheterodontei</taxon>
        <taxon>Myida</taxon>
        <taxon>Myoidea</taxon>
        <taxon>Myidae</taxon>
        <taxon>Mya</taxon>
    </lineage>
</organism>